<sequence length="133" mass="14572">MIIGVSLRGEEIHGLVSHSRPGTGDELLGSFIDPLHHRHGFPELICSIRFFIVITGNNNDFLCRLVMTTLALLCCLVGRKEDAVDGVVVESKAVCAVVGFFTFEVELDRLKAMNDRFSSSSSSDSSCYGIWSC</sequence>
<accession>S8BYH1</accession>
<evidence type="ECO:0000313" key="2">
    <source>
        <dbReference type="Proteomes" id="UP000015453"/>
    </source>
</evidence>
<dbReference type="AlphaFoldDB" id="S8BYH1"/>
<gene>
    <name evidence="1" type="ORF">M569_15157</name>
</gene>
<evidence type="ECO:0000313" key="1">
    <source>
        <dbReference type="EMBL" id="EPS59650.1"/>
    </source>
</evidence>
<name>S8BYH1_9LAMI</name>
<protein>
    <submittedName>
        <fullName evidence="1">Uncharacterized protein</fullName>
    </submittedName>
</protein>
<dbReference type="Proteomes" id="UP000015453">
    <property type="component" value="Unassembled WGS sequence"/>
</dbReference>
<dbReference type="EMBL" id="AUSU01008192">
    <property type="protein sequence ID" value="EPS59650.1"/>
    <property type="molecule type" value="Genomic_DNA"/>
</dbReference>
<reference evidence="1 2" key="1">
    <citation type="journal article" date="2013" name="BMC Genomics">
        <title>The miniature genome of a carnivorous plant Genlisea aurea contains a low number of genes and short non-coding sequences.</title>
        <authorList>
            <person name="Leushkin E.V."/>
            <person name="Sutormin R.A."/>
            <person name="Nabieva E.R."/>
            <person name="Penin A.A."/>
            <person name="Kondrashov A.S."/>
            <person name="Logacheva M.D."/>
        </authorList>
    </citation>
    <scope>NUCLEOTIDE SEQUENCE [LARGE SCALE GENOMIC DNA]</scope>
</reference>
<keyword evidence="2" id="KW-1185">Reference proteome</keyword>
<proteinExistence type="predicted"/>
<organism evidence="1 2">
    <name type="scientific">Genlisea aurea</name>
    <dbReference type="NCBI Taxonomy" id="192259"/>
    <lineage>
        <taxon>Eukaryota</taxon>
        <taxon>Viridiplantae</taxon>
        <taxon>Streptophyta</taxon>
        <taxon>Embryophyta</taxon>
        <taxon>Tracheophyta</taxon>
        <taxon>Spermatophyta</taxon>
        <taxon>Magnoliopsida</taxon>
        <taxon>eudicotyledons</taxon>
        <taxon>Gunneridae</taxon>
        <taxon>Pentapetalae</taxon>
        <taxon>asterids</taxon>
        <taxon>lamiids</taxon>
        <taxon>Lamiales</taxon>
        <taxon>Lentibulariaceae</taxon>
        <taxon>Genlisea</taxon>
    </lineage>
</organism>
<comment type="caution">
    <text evidence="1">The sequence shown here is derived from an EMBL/GenBank/DDBJ whole genome shotgun (WGS) entry which is preliminary data.</text>
</comment>